<dbReference type="SUPFAM" id="SSF51735">
    <property type="entry name" value="NAD(P)-binding Rossmann-fold domains"/>
    <property type="match status" value="1"/>
</dbReference>
<comment type="similarity">
    <text evidence="2">Belongs to the NAD(P)-dependent epimerase/dehydratase family. Dihydroflavonol-4-reductase subfamily.</text>
</comment>
<organism evidence="5 6">
    <name type="scientific">Piedraia hortae CBS 480.64</name>
    <dbReference type="NCBI Taxonomy" id="1314780"/>
    <lineage>
        <taxon>Eukaryota</taxon>
        <taxon>Fungi</taxon>
        <taxon>Dikarya</taxon>
        <taxon>Ascomycota</taxon>
        <taxon>Pezizomycotina</taxon>
        <taxon>Dothideomycetes</taxon>
        <taxon>Dothideomycetidae</taxon>
        <taxon>Capnodiales</taxon>
        <taxon>Piedraiaceae</taxon>
        <taxon>Piedraia</taxon>
    </lineage>
</organism>
<evidence type="ECO:0000256" key="3">
    <source>
        <dbReference type="SAM" id="MobiDB-lite"/>
    </source>
</evidence>
<dbReference type="Gene3D" id="3.40.50.720">
    <property type="entry name" value="NAD(P)-binding Rossmann-like Domain"/>
    <property type="match status" value="1"/>
</dbReference>
<dbReference type="InterPro" id="IPR050425">
    <property type="entry name" value="NAD(P)_dehydrat-like"/>
</dbReference>
<evidence type="ECO:0000313" key="6">
    <source>
        <dbReference type="Proteomes" id="UP000799421"/>
    </source>
</evidence>
<evidence type="ECO:0000256" key="1">
    <source>
        <dbReference type="ARBA" id="ARBA00023002"/>
    </source>
</evidence>
<feature type="region of interest" description="Disordered" evidence="3">
    <location>
        <begin position="1"/>
        <end position="43"/>
    </location>
</feature>
<dbReference type="InterPro" id="IPR001509">
    <property type="entry name" value="Epimerase_deHydtase"/>
</dbReference>
<keyword evidence="6" id="KW-1185">Reference proteome</keyword>
<reference evidence="5" key="1">
    <citation type="journal article" date="2020" name="Stud. Mycol.">
        <title>101 Dothideomycetes genomes: a test case for predicting lifestyles and emergence of pathogens.</title>
        <authorList>
            <person name="Haridas S."/>
            <person name="Albert R."/>
            <person name="Binder M."/>
            <person name="Bloem J."/>
            <person name="Labutti K."/>
            <person name="Salamov A."/>
            <person name="Andreopoulos B."/>
            <person name="Baker S."/>
            <person name="Barry K."/>
            <person name="Bills G."/>
            <person name="Bluhm B."/>
            <person name="Cannon C."/>
            <person name="Castanera R."/>
            <person name="Culley D."/>
            <person name="Daum C."/>
            <person name="Ezra D."/>
            <person name="Gonzalez J."/>
            <person name="Henrissat B."/>
            <person name="Kuo A."/>
            <person name="Liang C."/>
            <person name="Lipzen A."/>
            <person name="Lutzoni F."/>
            <person name="Magnuson J."/>
            <person name="Mondo S."/>
            <person name="Nolan M."/>
            <person name="Ohm R."/>
            <person name="Pangilinan J."/>
            <person name="Park H.-J."/>
            <person name="Ramirez L."/>
            <person name="Alfaro M."/>
            <person name="Sun H."/>
            <person name="Tritt A."/>
            <person name="Yoshinaga Y."/>
            <person name="Zwiers L.-H."/>
            <person name="Turgeon B."/>
            <person name="Goodwin S."/>
            <person name="Spatafora J."/>
            <person name="Crous P."/>
            <person name="Grigoriev I."/>
        </authorList>
    </citation>
    <scope>NUCLEOTIDE SEQUENCE</scope>
    <source>
        <strain evidence="5">CBS 480.64</strain>
    </source>
</reference>
<evidence type="ECO:0000259" key="4">
    <source>
        <dbReference type="Pfam" id="PF01370"/>
    </source>
</evidence>
<protein>
    <submittedName>
        <fullName evidence="5">Aldehyde reductase</fullName>
    </submittedName>
</protein>
<proteinExistence type="inferred from homology"/>
<dbReference type="Pfam" id="PF01370">
    <property type="entry name" value="Epimerase"/>
    <property type="match status" value="1"/>
</dbReference>
<feature type="compositionally biased region" description="Low complexity" evidence="3">
    <location>
        <begin position="7"/>
        <end position="28"/>
    </location>
</feature>
<dbReference type="GO" id="GO:0016616">
    <property type="term" value="F:oxidoreductase activity, acting on the CH-OH group of donors, NAD or NADP as acceptor"/>
    <property type="evidence" value="ECO:0007669"/>
    <property type="project" value="TreeGrafter"/>
</dbReference>
<feature type="domain" description="NAD-dependent epimerase/dehydratase" evidence="4">
    <location>
        <begin position="59"/>
        <end position="193"/>
    </location>
</feature>
<sequence length="388" mass="42779">MQRQRQSLSVFSDVSSHSSNSTSEPIESPLTSPKLKYRPPASPDRVDIDKGALPLDSLVLVTGANGWLGMHVVDQLLRYGYRVRGTVRDLEKAVWTSKYFWDNYGPERYSVAVVPDMTPRGAFDAAIRGCAGVVHLASVMSWSSDPEEVITPTLAGALNILEAAAGEPEMLRFVYCSAAAAAATYQSGRVEEVTSESWNMASFGEAWDLPPYGPERAWAVYCSSKVQTEQAVWTWIDKAKERPFTVNTILPGTLWGRMLDPVNQGFRTSVGQLKGIFDGRAADATWAPPQHFVDVQDAAALHVAALALPDVQQQRIFAVSSPYTVNLVLQMLRALYPGKIVSENARDQRINATVFSEAPRAQVMLKRLGRDGWTDLMTSVTRNCQSFM</sequence>
<gene>
    <name evidence="5" type="ORF">K470DRAFT_219845</name>
</gene>
<dbReference type="PANTHER" id="PTHR10366:SF562">
    <property type="entry name" value="ALDEHYDE REDUCTASE II (AFU_ORTHOLOGUE AFUA_1G11360)"/>
    <property type="match status" value="1"/>
</dbReference>
<evidence type="ECO:0000313" key="5">
    <source>
        <dbReference type="EMBL" id="KAF2859135.1"/>
    </source>
</evidence>
<accession>A0A6A7BWN3</accession>
<dbReference type="Proteomes" id="UP000799421">
    <property type="component" value="Unassembled WGS sequence"/>
</dbReference>
<dbReference type="OrthoDB" id="2735536at2759"/>
<keyword evidence="1" id="KW-0560">Oxidoreductase</keyword>
<dbReference type="AlphaFoldDB" id="A0A6A7BWN3"/>
<dbReference type="PANTHER" id="PTHR10366">
    <property type="entry name" value="NAD DEPENDENT EPIMERASE/DEHYDRATASE"/>
    <property type="match status" value="1"/>
</dbReference>
<name>A0A6A7BWN3_9PEZI</name>
<dbReference type="EMBL" id="MU005997">
    <property type="protein sequence ID" value="KAF2859135.1"/>
    <property type="molecule type" value="Genomic_DNA"/>
</dbReference>
<evidence type="ECO:0000256" key="2">
    <source>
        <dbReference type="ARBA" id="ARBA00023445"/>
    </source>
</evidence>
<dbReference type="InterPro" id="IPR036291">
    <property type="entry name" value="NAD(P)-bd_dom_sf"/>
</dbReference>